<reference evidence="3" key="1">
    <citation type="submission" date="2025-08" db="UniProtKB">
        <authorList>
            <consortium name="RefSeq"/>
        </authorList>
    </citation>
    <scope>IDENTIFICATION</scope>
</reference>
<sequence>MKTVTIFLIWLACTFGANIPPTPCPLVTGCGKVDESSAICGLDEEVGCIRKYPSKCHLDIAACQEKGKNFTDYSEVYCSFEPYLCEKSPTYERWTIYFGHEDE</sequence>
<gene>
    <name evidence="3" type="primary">LOC108012614</name>
</gene>
<evidence type="ECO:0000313" key="2">
    <source>
        <dbReference type="Proteomes" id="UP001652628"/>
    </source>
</evidence>
<dbReference type="RefSeq" id="XP_070851801.1">
    <property type="nucleotide sequence ID" value="XM_070995700.1"/>
</dbReference>
<accession>A0ABM4TPA0</accession>
<evidence type="ECO:0008006" key="4">
    <source>
        <dbReference type="Google" id="ProtNLM"/>
    </source>
</evidence>
<dbReference type="Proteomes" id="UP001652628">
    <property type="component" value="Chromosome 3"/>
</dbReference>
<feature type="signal peptide" evidence="1">
    <location>
        <begin position="1"/>
        <end position="16"/>
    </location>
</feature>
<dbReference type="PROSITE" id="PS51257">
    <property type="entry name" value="PROKAR_LIPOPROTEIN"/>
    <property type="match status" value="1"/>
</dbReference>
<dbReference type="SUPFAM" id="SSF100895">
    <property type="entry name" value="Kazal-type serine protease inhibitors"/>
    <property type="match status" value="1"/>
</dbReference>
<evidence type="ECO:0000313" key="3">
    <source>
        <dbReference type="RefSeq" id="XP_070851801.1"/>
    </source>
</evidence>
<dbReference type="GeneID" id="108012614"/>
<keyword evidence="1" id="KW-0732">Signal</keyword>
<proteinExistence type="predicted"/>
<protein>
    <recommendedName>
        <fullName evidence="4">Kazal-like domain-containing protein</fullName>
    </recommendedName>
</protein>
<dbReference type="InterPro" id="IPR036058">
    <property type="entry name" value="Kazal_dom_sf"/>
</dbReference>
<feature type="chain" id="PRO_5046018908" description="Kazal-like domain-containing protein" evidence="1">
    <location>
        <begin position="17"/>
        <end position="103"/>
    </location>
</feature>
<name>A0ABM4TPA0_DROSZ</name>
<evidence type="ECO:0000256" key="1">
    <source>
        <dbReference type="SAM" id="SignalP"/>
    </source>
</evidence>
<keyword evidence="2" id="KW-1185">Reference proteome</keyword>
<organism evidence="2 3">
    <name type="scientific">Drosophila suzukii</name>
    <name type="common">Spotted-wing drosophila fruit fly</name>
    <dbReference type="NCBI Taxonomy" id="28584"/>
    <lineage>
        <taxon>Eukaryota</taxon>
        <taxon>Metazoa</taxon>
        <taxon>Ecdysozoa</taxon>
        <taxon>Arthropoda</taxon>
        <taxon>Hexapoda</taxon>
        <taxon>Insecta</taxon>
        <taxon>Pterygota</taxon>
        <taxon>Neoptera</taxon>
        <taxon>Endopterygota</taxon>
        <taxon>Diptera</taxon>
        <taxon>Brachycera</taxon>
        <taxon>Muscomorpha</taxon>
        <taxon>Ephydroidea</taxon>
        <taxon>Drosophilidae</taxon>
        <taxon>Drosophila</taxon>
        <taxon>Sophophora</taxon>
    </lineage>
</organism>